<feature type="domain" description="Tyrosine specific protein phosphatases" evidence="7">
    <location>
        <begin position="426"/>
        <end position="484"/>
    </location>
</feature>
<evidence type="ECO:0000259" key="6">
    <source>
        <dbReference type="PROSITE" id="PS50054"/>
    </source>
</evidence>
<dbReference type="WBParaSite" id="SRDH1_38220.1">
    <property type="protein sequence ID" value="SRDH1_38220.1"/>
    <property type="gene ID" value="SRDH1_38220"/>
</dbReference>
<dbReference type="Gene3D" id="3.90.190.10">
    <property type="entry name" value="Protein tyrosine phosphatase superfamily"/>
    <property type="match status" value="1"/>
</dbReference>
<evidence type="ECO:0000256" key="1">
    <source>
        <dbReference type="ARBA" id="ARBA00008601"/>
    </source>
</evidence>
<evidence type="ECO:0000256" key="3">
    <source>
        <dbReference type="ARBA" id="ARBA00022801"/>
    </source>
</evidence>
<feature type="region of interest" description="Disordered" evidence="5">
    <location>
        <begin position="245"/>
        <end position="266"/>
    </location>
</feature>
<feature type="domain" description="Tyrosine-protein phosphatase" evidence="6">
    <location>
        <begin position="365"/>
        <end position="506"/>
    </location>
</feature>
<protein>
    <recommendedName>
        <fullName evidence="2">protein-tyrosine-phosphatase</fullName>
        <ecNumber evidence="2">3.1.3.48</ecNumber>
    </recommendedName>
</protein>
<dbReference type="GO" id="GO:0017017">
    <property type="term" value="F:MAP kinase tyrosine/serine/threonine phosphatase activity"/>
    <property type="evidence" value="ECO:0007669"/>
    <property type="project" value="TreeGrafter"/>
</dbReference>
<comment type="similarity">
    <text evidence="1">Belongs to the protein-tyrosine phosphatase family. Non-receptor class dual specificity subfamily.</text>
</comment>
<dbReference type="GO" id="GO:0043409">
    <property type="term" value="P:negative regulation of MAPK cascade"/>
    <property type="evidence" value="ECO:0007669"/>
    <property type="project" value="TreeGrafter"/>
</dbReference>
<dbReference type="PROSITE" id="PS50056">
    <property type="entry name" value="TYR_PHOSPHATASE_2"/>
    <property type="match status" value="1"/>
</dbReference>
<dbReference type="PANTHER" id="PTHR10159:SF528">
    <property type="entry name" value="PUCKERED, ISOFORM A"/>
    <property type="match status" value="1"/>
</dbReference>
<reference evidence="8" key="1">
    <citation type="submission" date="2022-06" db="EMBL/GenBank/DDBJ databases">
        <authorList>
            <person name="Berger JAMES D."/>
            <person name="Berger JAMES D."/>
        </authorList>
    </citation>
    <scope>NUCLEOTIDE SEQUENCE [LARGE SCALE GENOMIC DNA]</scope>
</reference>
<dbReference type="GO" id="GO:0033550">
    <property type="term" value="F:MAP kinase tyrosine phosphatase activity"/>
    <property type="evidence" value="ECO:0007669"/>
    <property type="project" value="TreeGrafter"/>
</dbReference>
<evidence type="ECO:0000256" key="4">
    <source>
        <dbReference type="ARBA" id="ARBA00022912"/>
    </source>
</evidence>
<dbReference type="Pfam" id="PF00782">
    <property type="entry name" value="DSPc"/>
    <property type="match status" value="1"/>
</dbReference>
<name>A0AA85F6L9_9TREM</name>
<dbReference type="InterPro" id="IPR000340">
    <property type="entry name" value="Dual-sp_phosphatase_cat-dom"/>
</dbReference>
<dbReference type="GO" id="GO:0008330">
    <property type="term" value="F:protein tyrosine/threonine phosphatase activity"/>
    <property type="evidence" value="ECO:0007669"/>
    <property type="project" value="TreeGrafter"/>
</dbReference>
<dbReference type="EC" id="3.1.3.48" evidence="2"/>
<reference evidence="9" key="2">
    <citation type="submission" date="2023-11" db="UniProtKB">
        <authorList>
            <consortium name="WormBaseParasite"/>
        </authorList>
    </citation>
    <scope>IDENTIFICATION</scope>
</reference>
<dbReference type="PROSITE" id="PS00383">
    <property type="entry name" value="TYR_PHOSPHATASE_1"/>
    <property type="match status" value="1"/>
</dbReference>
<dbReference type="SUPFAM" id="SSF52799">
    <property type="entry name" value="(Phosphotyrosine protein) phosphatases II"/>
    <property type="match status" value="1"/>
</dbReference>
<dbReference type="PANTHER" id="PTHR10159">
    <property type="entry name" value="DUAL SPECIFICITY PROTEIN PHOSPHATASE"/>
    <property type="match status" value="1"/>
</dbReference>
<dbReference type="InterPro" id="IPR016130">
    <property type="entry name" value="Tyr_Pase_AS"/>
</dbReference>
<dbReference type="GO" id="GO:0005829">
    <property type="term" value="C:cytosol"/>
    <property type="evidence" value="ECO:0007669"/>
    <property type="project" value="TreeGrafter"/>
</dbReference>
<keyword evidence="4" id="KW-0904">Protein phosphatase</keyword>
<evidence type="ECO:0000256" key="2">
    <source>
        <dbReference type="ARBA" id="ARBA00013064"/>
    </source>
</evidence>
<evidence type="ECO:0000313" key="8">
    <source>
        <dbReference type="Proteomes" id="UP000050792"/>
    </source>
</evidence>
<evidence type="ECO:0000256" key="5">
    <source>
        <dbReference type="SAM" id="MobiDB-lite"/>
    </source>
</evidence>
<dbReference type="Proteomes" id="UP000050792">
    <property type="component" value="Unassembled WGS sequence"/>
</dbReference>
<sequence>MTIHCQSIEFQENLPHNLITMNVVPENTGQKRTCRQSSQSDADETILECKNEGKRLKLESLHHLTISNQMTSTPLDILSPIAVNYPSENNQASNNPVSSGINFIDCDELASLLTSNYSCKQCLPLILDIRSLASQANLRIQTAIGIPCESRVKLRRALPVLNNYLRAREQCFNAHHLKDYQPNYRLIIIYTDSDIDEFPMLKDLLHCLVKHLIDVHHLDARVLKGGIQEFCNSYHHLCEQPLAKSQPISDESKTDPTENISHNESRNIKDKLAHSLNISLTKTRCRKLEFTCSPILLPGLGLSAGNTEHKPIRLHSSVKQSSHLASAIINRYSSTANFIEKQWNLAELCVTDNDPGDPKDIFRAEISRIFPFLYLGNEYDGQNEKILNKYSIDSILNVTIKTPFLDESRFNCCRLPANDSHSQDLRSYFTTAFQFIEKVRCSGKTVLVHCQAGVSRSPALIIAYLMNYSSLSLLDAYQYVKSRRSVIAPNFAFMGQLYELESDLTSGRLSRQSNILDPLLKTNESL</sequence>
<proteinExistence type="inferred from homology"/>
<dbReference type="InterPro" id="IPR036873">
    <property type="entry name" value="Rhodanese-like_dom_sf"/>
</dbReference>
<dbReference type="InterPro" id="IPR029021">
    <property type="entry name" value="Prot-tyrosine_phosphatase-like"/>
</dbReference>
<evidence type="ECO:0000313" key="9">
    <source>
        <dbReference type="WBParaSite" id="SRDH1_38220.1"/>
    </source>
</evidence>
<dbReference type="PROSITE" id="PS50054">
    <property type="entry name" value="TYR_PHOSPHATASE_DUAL"/>
    <property type="match status" value="1"/>
</dbReference>
<dbReference type="AlphaFoldDB" id="A0AA85F6L9"/>
<dbReference type="InterPro" id="IPR020422">
    <property type="entry name" value="TYR_PHOSPHATASE_DUAL_dom"/>
</dbReference>
<dbReference type="SUPFAM" id="SSF52821">
    <property type="entry name" value="Rhodanese/Cell cycle control phosphatase"/>
    <property type="match status" value="1"/>
</dbReference>
<keyword evidence="3" id="KW-0378">Hydrolase</keyword>
<dbReference type="InterPro" id="IPR000387">
    <property type="entry name" value="Tyr_Pase_dom"/>
</dbReference>
<keyword evidence="8" id="KW-1185">Reference proteome</keyword>
<organism evidence="8 9">
    <name type="scientific">Schistosoma rodhaini</name>
    <dbReference type="NCBI Taxonomy" id="6188"/>
    <lineage>
        <taxon>Eukaryota</taxon>
        <taxon>Metazoa</taxon>
        <taxon>Spiralia</taxon>
        <taxon>Lophotrochozoa</taxon>
        <taxon>Platyhelminthes</taxon>
        <taxon>Trematoda</taxon>
        <taxon>Digenea</taxon>
        <taxon>Strigeidida</taxon>
        <taxon>Schistosomatoidea</taxon>
        <taxon>Schistosomatidae</taxon>
        <taxon>Schistosoma</taxon>
    </lineage>
</organism>
<accession>A0AA85F6L9</accession>
<feature type="compositionally biased region" description="Basic and acidic residues" evidence="5">
    <location>
        <begin position="250"/>
        <end position="266"/>
    </location>
</feature>
<dbReference type="Gene3D" id="3.40.250.10">
    <property type="entry name" value="Rhodanese-like domain"/>
    <property type="match status" value="1"/>
</dbReference>
<evidence type="ECO:0000259" key="7">
    <source>
        <dbReference type="PROSITE" id="PS50056"/>
    </source>
</evidence>
<dbReference type="SMART" id="SM00195">
    <property type="entry name" value="DSPc"/>
    <property type="match status" value="1"/>
</dbReference>